<dbReference type="SUPFAM" id="SSF53448">
    <property type="entry name" value="Nucleotide-diphospho-sugar transferases"/>
    <property type="match status" value="1"/>
</dbReference>
<dbReference type="EC" id="2.4.-.-" evidence="2"/>
<dbReference type="SUPFAM" id="SSF48452">
    <property type="entry name" value="TPR-like"/>
    <property type="match status" value="1"/>
</dbReference>
<accession>A0AA97H1E4</accession>
<dbReference type="EMBL" id="CP135996">
    <property type="protein sequence ID" value="WOC31590.1"/>
    <property type="molecule type" value="Genomic_DNA"/>
</dbReference>
<dbReference type="GO" id="GO:0016757">
    <property type="term" value="F:glycosyltransferase activity"/>
    <property type="evidence" value="ECO:0007669"/>
    <property type="project" value="UniProtKB-KW"/>
</dbReference>
<reference evidence="3" key="1">
    <citation type="submission" date="2024-06" db="EMBL/GenBank/DDBJ databases">
        <title>Caproicibacterium argilliputei sp. nov, a novel caproic acid producing anaerobic bacterium isolated from pit mud.</title>
        <authorList>
            <person name="Zeng C."/>
        </authorList>
    </citation>
    <scope>NUCLEOTIDE SEQUENCE [LARGE SCALE GENOMIC DNA]</scope>
    <source>
        <strain evidence="3">ZCY20-5</strain>
    </source>
</reference>
<reference evidence="3" key="3">
    <citation type="submission" date="2024-06" db="EMBL/GenBank/DDBJ databases">
        <authorList>
            <person name="Zeng C."/>
        </authorList>
    </citation>
    <scope>NUCLEOTIDE SEQUENCE [LARGE SCALE GENOMIC DNA]</scope>
    <source>
        <strain evidence="3">ZCY20-5</strain>
    </source>
</reference>
<dbReference type="RefSeq" id="WP_275845411.1">
    <property type="nucleotide sequence ID" value="NZ_CP135996.1"/>
</dbReference>
<evidence type="ECO:0000259" key="1">
    <source>
        <dbReference type="Pfam" id="PF00535"/>
    </source>
</evidence>
<dbReference type="InterPro" id="IPR001173">
    <property type="entry name" value="Glyco_trans_2-like"/>
</dbReference>
<dbReference type="PANTHER" id="PTHR43630">
    <property type="entry name" value="POLY-BETA-1,6-N-ACETYL-D-GLUCOSAMINE SYNTHASE"/>
    <property type="match status" value="1"/>
</dbReference>
<proteinExistence type="predicted"/>
<dbReference type="Proteomes" id="UP001300604">
    <property type="component" value="Chromosome"/>
</dbReference>
<evidence type="ECO:0000313" key="2">
    <source>
        <dbReference type="EMBL" id="WOC31590.1"/>
    </source>
</evidence>
<dbReference type="InterPro" id="IPR029044">
    <property type="entry name" value="Nucleotide-diphossugar_trans"/>
</dbReference>
<reference evidence="2 3" key="2">
    <citation type="submission" date="2024-06" db="EMBL/GenBank/DDBJ databases">
        <title>Caproicibacterium argilliputei sp. nov, a novel caproic acid producing anaerobic bacterium isolated from pit mud.</title>
        <authorList>
            <person name="Xia S."/>
        </authorList>
    </citation>
    <scope>NUCLEOTIDE SEQUENCE [LARGE SCALE GENOMIC DNA]</scope>
    <source>
        <strain evidence="2 3">ZCY20-5</strain>
    </source>
</reference>
<organism evidence="2 3">
    <name type="scientific">Caproicibacterium argilliputei</name>
    <dbReference type="NCBI Taxonomy" id="3030016"/>
    <lineage>
        <taxon>Bacteria</taxon>
        <taxon>Bacillati</taxon>
        <taxon>Bacillota</taxon>
        <taxon>Clostridia</taxon>
        <taxon>Eubacteriales</taxon>
        <taxon>Oscillospiraceae</taxon>
        <taxon>Caproicibacterium</taxon>
    </lineage>
</organism>
<dbReference type="Gene3D" id="1.25.40.10">
    <property type="entry name" value="Tetratricopeptide repeat domain"/>
    <property type="match status" value="1"/>
</dbReference>
<keyword evidence="2" id="KW-0808">Transferase</keyword>
<evidence type="ECO:0000313" key="3">
    <source>
        <dbReference type="Proteomes" id="UP001300604"/>
    </source>
</evidence>
<dbReference type="PANTHER" id="PTHR43630:SF2">
    <property type="entry name" value="GLYCOSYLTRANSFERASE"/>
    <property type="match status" value="1"/>
</dbReference>
<dbReference type="Pfam" id="PF00535">
    <property type="entry name" value="Glycos_transf_2"/>
    <property type="match status" value="1"/>
</dbReference>
<dbReference type="InterPro" id="IPR011990">
    <property type="entry name" value="TPR-like_helical_dom_sf"/>
</dbReference>
<dbReference type="KEGG" id="carl:PXC00_10255"/>
<dbReference type="CDD" id="cd02511">
    <property type="entry name" value="Beta4Glucosyltransferase"/>
    <property type="match status" value="1"/>
</dbReference>
<name>A0AA97H1E4_9FIRM</name>
<keyword evidence="2" id="KW-0328">Glycosyltransferase</keyword>
<dbReference type="Gene3D" id="3.90.550.10">
    <property type="entry name" value="Spore Coat Polysaccharide Biosynthesis Protein SpsA, Chain A"/>
    <property type="match status" value="1"/>
</dbReference>
<keyword evidence="3" id="KW-1185">Reference proteome</keyword>
<sequence>MKTISLCMIVKNEEAQLARCLSSVRGIADEILITDTGSTDATKEIARQFTDKVFDFPWEDDFSKARNASFAHASMEYILWLDADDVLLEDDRKKLKALKESLDGTVDAVMMQYHTGFDAAGNVTFRYYRERLVKRARHFVWKEPVHEYLEVYGKVIQSAIAVTHQKLKSAVPGRNLAIYERILAEGGALSPRGLYYYARELKDSRQYEKSAHFFEQFLDGGKGWVEDQITACESLAVCYAQMGQREKQLQALTRSFVYDTPRAELCCALGYAWKAAGDYQKAAFWFRLALSLQKPKNCWGFLREDCWGYIPCMELTVCYDQLGMPDTAEQCNELAAQFKPDDAAVQYNRTYFRARKQAQADDSTAVQKA</sequence>
<gene>
    <name evidence="2" type="ORF">PXC00_10255</name>
</gene>
<protein>
    <submittedName>
        <fullName evidence="2">Glycosyltransferase</fullName>
        <ecNumber evidence="2">2.4.-.-</ecNumber>
    </submittedName>
</protein>
<feature type="domain" description="Glycosyltransferase 2-like" evidence="1">
    <location>
        <begin position="5"/>
        <end position="126"/>
    </location>
</feature>
<dbReference type="AlphaFoldDB" id="A0AA97H1E4"/>